<evidence type="ECO:0000256" key="1">
    <source>
        <dbReference type="ARBA" id="ARBA00005417"/>
    </source>
</evidence>
<evidence type="ECO:0000256" key="3">
    <source>
        <dbReference type="ARBA" id="ARBA00022741"/>
    </source>
</evidence>
<dbReference type="InterPro" id="IPR003439">
    <property type="entry name" value="ABC_transporter-like_ATP-bd"/>
</dbReference>
<dbReference type="PANTHER" id="PTHR43335">
    <property type="entry name" value="ABC TRANSPORTER, ATP-BINDING PROTEIN"/>
    <property type="match status" value="1"/>
</dbReference>
<dbReference type="SUPFAM" id="SSF52540">
    <property type="entry name" value="P-loop containing nucleoside triphosphate hydrolases"/>
    <property type="match status" value="1"/>
</dbReference>
<reference evidence="6 7" key="1">
    <citation type="submission" date="2016-06" db="EMBL/GenBank/DDBJ databases">
        <authorList>
            <person name="Kjaerup R.B."/>
            <person name="Dalgaard T.S."/>
            <person name="Juul-Madsen H.R."/>
        </authorList>
    </citation>
    <scope>NUCLEOTIDE SEQUENCE [LARGE SCALE GENOMIC DNA]</scope>
    <source>
        <strain evidence="6 7">DSM 45577</strain>
    </source>
</reference>
<sequence length="291" mass="31062">MIEALGLTKHYGRVQAVQDASFTAYPGRVTGFLGLNGSGKTTTLRMLLGLSRATAGEARINGRRFRDLPHPAREVGAVLEQGISHPGQSGRAHLTSQAILAGVRRSRVEELLDDVGLAHAAGQRSGAYSLGMRQRLAVATALLGDPPTLVLDEPANGLDPEGVAWLRRLLRDHCGRGGTVLVSSHLLAELAQFIDDVVIIVKGRVTCEAPLASLYGASAGRLRIRSRDQRRLWQALQGAGGRVTRSGDALQVTGLTPESAGEIAFQARVPLYELTVETPDLEQIFLDLTAA</sequence>
<dbReference type="AlphaFoldDB" id="A0A1C6UKR1"/>
<keyword evidence="4 6" id="KW-0067">ATP-binding</keyword>
<dbReference type="PROSITE" id="PS00211">
    <property type="entry name" value="ABC_TRANSPORTER_1"/>
    <property type="match status" value="1"/>
</dbReference>
<keyword evidence="7" id="KW-1185">Reference proteome</keyword>
<feature type="domain" description="ABC transporter" evidence="5">
    <location>
        <begin position="2"/>
        <end position="227"/>
    </location>
</feature>
<comment type="similarity">
    <text evidence="1">Belongs to the ABC transporter superfamily.</text>
</comment>
<evidence type="ECO:0000259" key="5">
    <source>
        <dbReference type="PROSITE" id="PS50893"/>
    </source>
</evidence>
<dbReference type="Pfam" id="PF00005">
    <property type="entry name" value="ABC_tran"/>
    <property type="match status" value="1"/>
</dbReference>
<proteinExistence type="inferred from homology"/>
<dbReference type="InterPro" id="IPR027417">
    <property type="entry name" value="P-loop_NTPase"/>
</dbReference>
<dbReference type="EMBL" id="FMIA01000002">
    <property type="protein sequence ID" value="SCL54655.1"/>
    <property type="molecule type" value="Genomic_DNA"/>
</dbReference>
<dbReference type="GO" id="GO:0016887">
    <property type="term" value="F:ATP hydrolysis activity"/>
    <property type="evidence" value="ECO:0007669"/>
    <property type="project" value="InterPro"/>
</dbReference>
<dbReference type="InterPro" id="IPR017871">
    <property type="entry name" value="ABC_transporter-like_CS"/>
</dbReference>
<dbReference type="RefSeq" id="WP_175440518.1">
    <property type="nucleotide sequence ID" value="NZ_BMMJ01000009.1"/>
</dbReference>
<dbReference type="Gene3D" id="3.40.50.300">
    <property type="entry name" value="P-loop containing nucleotide triphosphate hydrolases"/>
    <property type="match status" value="1"/>
</dbReference>
<dbReference type="InterPro" id="IPR003593">
    <property type="entry name" value="AAA+_ATPase"/>
</dbReference>
<dbReference type="SMART" id="SM00382">
    <property type="entry name" value="AAA"/>
    <property type="match status" value="1"/>
</dbReference>
<organism evidence="6 7">
    <name type="scientific">Micromonospora yangpuensis</name>
    <dbReference type="NCBI Taxonomy" id="683228"/>
    <lineage>
        <taxon>Bacteria</taxon>
        <taxon>Bacillati</taxon>
        <taxon>Actinomycetota</taxon>
        <taxon>Actinomycetes</taxon>
        <taxon>Micromonosporales</taxon>
        <taxon>Micromonosporaceae</taxon>
        <taxon>Micromonospora</taxon>
    </lineage>
</organism>
<dbReference type="PROSITE" id="PS50893">
    <property type="entry name" value="ABC_TRANSPORTER_2"/>
    <property type="match status" value="1"/>
</dbReference>
<evidence type="ECO:0000256" key="4">
    <source>
        <dbReference type="ARBA" id="ARBA00022840"/>
    </source>
</evidence>
<dbReference type="Proteomes" id="UP000198937">
    <property type="component" value="Unassembled WGS sequence"/>
</dbReference>
<keyword evidence="3" id="KW-0547">Nucleotide-binding</keyword>
<name>A0A1C6UKR1_9ACTN</name>
<keyword evidence="2" id="KW-0813">Transport</keyword>
<dbReference type="PANTHER" id="PTHR43335:SF4">
    <property type="entry name" value="ABC TRANSPORTER, ATP-BINDING PROTEIN"/>
    <property type="match status" value="1"/>
</dbReference>
<dbReference type="GO" id="GO:0005524">
    <property type="term" value="F:ATP binding"/>
    <property type="evidence" value="ECO:0007669"/>
    <property type="project" value="UniProtKB-KW"/>
</dbReference>
<accession>A0A1C6UKR1</accession>
<evidence type="ECO:0000313" key="7">
    <source>
        <dbReference type="Proteomes" id="UP000198937"/>
    </source>
</evidence>
<gene>
    <name evidence="6" type="ORF">GA0070617_2728</name>
</gene>
<evidence type="ECO:0000313" key="6">
    <source>
        <dbReference type="EMBL" id="SCL54655.1"/>
    </source>
</evidence>
<evidence type="ECO:0000256" key="2">
    <source>
        <dbReference type="ARBA" id="ARBA00022448"/>
    </source>
</evidence>
<protein>
    <submittedName>
        <fullName evidence="6">ABC-2 type transport system ATP-binding protein</fullName>
    </submittedName>
</protein>
<dbReference type="STRING" id="683228.GA0070617_2728"/>